<evidence type="ECO:0000313" key="2">
    <source>
        <dbReference type="Proteomes" id="UP000026915"/>
    </source>
</evidence>
<gene>
    <name evidence="1" type="ORF">TCM_019510</name>
</gene>
<dbReference type="HOGENOM" id="CLU_162317_0_0_1"/>
<dbReference type="Gramene" id="EOY04254">
    <property type="protein sequence ID" value="EOY04254"/>
    <property type="gene ID" value="TCM_019510"/>
</dbReference>
<keyword evidence="2" id="KW-1185">Reference proteome</keyword>
<dbReference type="GO" id="GO:0003676">
    <property type="term" value="F:nucleic acid binding"/>
    <property type="evidence" value="ECO:0007669"/>
    <property type="project" value="InterPro"/>
</dbReference>
<dbReference type="InterPro" id="IPR036397">
    <property type="entry name" value="RNaseH_sf"/>
</dbReference>
<dbReference type="Proteomes" id="UP000026915">
    <property type="component" value="Chromosome 4"/>
</dbReference>
<reference evidence="1 2" key="1">
    <citation type="journal article" date="2013" name="Genome Biol.">
        <title>The genome sequence of the most widely cultivated cacao type and its use to identify candidate genes regulating pod color.</title>
        <authorList>
            <person name="Motamayor J.C."/>
            <person name="Mockaitis K."/>
            <person name="Schmutz J."/>
            <person name="Haiminen N."/>
            <person name="Iii D.L."/>
            <person name="Cornejo O."/>
            <person name="Findley S.D."/>
            <person name="Zheng P."/>
            <person name="Utro F."/>
            <person name="Royaert S."/>
            <person name="Saski C."/>
            <person name="Jenkins J."/>
            <person name="Podicheti R."/>
            <person name="Zhao M."/>
            <person name="Scheffler B.E."/>
            <person name="Stack J.C."/>
            <person name="Feltus F.A."/>
            <person name="Mustiga G.M."/>
            <person name="Amores F."/>
            <person name="Phillips W."/>
            <person name="Marelli J.P."/>
            <person name="May G.D."/>
            <person name="Shapiro H."/>
            <person name="Ma J."/>
            <person name="Bustamante C.D."/>
            <person name="Schnell R.J."/>
            <person name="Main D."/>
            <person name="Gilbert D."/>
            <person name="Parida L."/>
            <person name="Kuhn D.N."/>
        </authorList>
    </citation>
    <scope>NUCLEOTIDE SEQUENCE [LARGE SCALE GENOMIC DNA]</scope>
    <source>
        <strain evidence="2">cv. Matina 1-6</strain>
    </source>
</reference>
<dbReference type="OMA" id="RWNENHK"/>
<dbReference type="InParanoid" id="A0A061EPK7"/>
<dbReference type="PANTHER" id="PTHR33033:SF121">
    <property type="entry name" value="POLYNUCLEOTIDYL TRANSFERASE, RIBONUCLEASE H-LIKE SUPERFAMILY PROTEIN"/>
    <property type="match status" value="1"/>
</dbReference>
<evidence type="ECO:0000313" key="1">
    <source>
        <dbReference type="EMBL" id="EOY04254.1"/>
    </source>
</evidence>
<dbReference type="AlphaFoldDB" id="A0A061EPK7"/>
<dbReference type="EMBL" id="CM001882">
    <property type="protein sequence ID" value="EOY04254.1"/>
    <property type="molecule type" value="Genomic_DNA"/>
</dbReference>
<organism evidence="1 2">
    <name type="scientific">Theobroma cacao</name>
    <name type="common">Cacao</name>
    <name type="synonym">Cocoa</name>
    <dbReference type="NCBI Taxonomy" id="3641"/>
    <lineage>
        <taxon>Eukaryota</taxon>
        <taxon>Viridiplantae</taxon>
        <taxon>Streptophyta</taxon>
        <taxon>Embryophyta</taxon>
        <taxon>Tracheophyta</taxon>
        <taxon>Spermatophyta</taxon>
        <taxon>Magnoliopsida</taxon>
        <taxon>eudicotyledons</taxon>
        <taxon>Gunneridae</taxon>
        <taxon>Pentapetalae</taxon>
        <taxon>rosids</taxon>
        <taxon>malvids</taxon>
        <taxon>Malvales</taxon>
        <taxon>Malvaceae</taxon>
        <taxon>Byttnerioideae</taxon>
        <taxon>Theobroma</taxon>
    </lineage>
</organism>
<proteinExistence type="predicted"/>
<dbReference type="PANTHER" id="PTHR33033">
    <property type="entry name" value="POLYNUCLEOTIDYL TRANSFERASE, RIBONUCLEASE H-LIKE SUPERFAMILY PROTEIN-RELATED"/>
    <property type="match status" value="1"/>
</dbReference>
<dbReference type="CDD" id="cd06222">
    <property type="entry name" value="RNase_H_like"/>
    <property type="match status" value="1"/>
</dbReference>
<name>A0A061EPK7_THECC</name>
<dbReference type="Gene3D" id="3.30.420.10">
    <property type="entry name" value="Ribonuclease H-like superfamily/Ribonuclease H"/>
    <property type="match status" value="1"/>
</dbReference>
<dbReference type="InterPro" id="IPR044730">
    <property type="entry name" value="RNase_H-like_dom_plant"/>
</dbReference>
<sequence length="90" mass="10212">MKFNVDSIARRCSRLVGIGGILRDYCGEVKIIFSKALGEADSNLAEMMAVKESLLIFSVSRWNENHKLLIESDLSNAVKWTKHPIQHHDE</sequence>
<accession>A0A061EPK7</accession>
<evidence type="ECO:0008006" key="3">
    <source>
        <dbReference type="Google" id="ProtNLM"/>
    </source>
</evidence>
<protein>
    <recommendedName>
        <fullName evidence="3">RNase H type-1 domain-containing protein</fullName>
    </recommendedName>
</protein>